<dbReference type="EMBL" id="ML769498">
    <property type="protein sequence ID" value="KAE9397344.1"/>
    <property type="molecule type" value="Genomic_DNA"/>
</dbReference>
<evidence type="ECO:0000313" key="1">
    <source>
        <dbReference type="EMBL" id="KAE9397344.1"/>
    </source>
</evidence>
<evidence type="ECO:0000313" key="2">
    <source>
        <dbReference type="Proteomes" id="UP000799118"/>
    </source>
</evidence>
<dbReference type="OrthoDB" id="3266602at2759"/>
<accession>A0A6A4HJT1</accession>
<name>A0A6A4HJT1_9AGAR</name>
<sequence>MSRLINELQELFLNFRRAQSYYIAYSQLQNKANSPPSPIPRSKFCFDGEFSVVAPDFEVWKRQDEVNAAVTKVMQEIERVASLKFIPNSRGFAYGGLVTRFTSKHMMALALPPELNGKTSMPLPVREMSGELEVVVLPVDSHRCFAGERTVVRFRLVG</sequence>
<keyword evidence="2" id="KW-1185">Reference proteome</keyword>
<protein>
    <submittedName>
        <fullName evidence="1">Uncharacterized protein</fullName>
    </submittedName>
</protein>
<reference evidence="1" key="1">
    <citation type="journal article" date="2019" name="Environ. Microbiol.">
        <title>Fungal ecological strategies reflected in gene transcription - a case study of two litter decomposers.</title>
        <authorList>
            <person name="Barbi F."/>
            <person name="Kohler A."/>
            <person name="Barry K."/>
            <person name="Baskaran P."/>
            <person name="Daum C."/>
            <person name="Fauchery L."/>
            <person name="Ihrmark K."/>
            <person name="Kuo A."/>
            <person name="LaButti K."/>
            <person name="Lipzen A."/>
            <person name="Morin E."/>
            <person name="Grigoriev I.V."/>
            <person name="Henrissat B."/>
            <person name="Lindahl B."/>
            <person name="Martin F."/>
        </authorList>
    </citation>
    <scope>NUCLEOTIDE SEQUENCE</scope>
    <source>
        <strain evidence="1">JB14</strain>
    </source>
</reference>
<dbReference type="AlphaFoldDB" id="A0A6A4HJT1"/>
<gene>
    <name evidence="1" type="ORF">BT96DRAFT_74502</name>
</gene>
<organism evidence="1 2">
    <name type="scientific">Gymnopus androsaceus JB14</name>
    <dbReference type="NCBI Taxonomy" id="1447944"/>
    <lineage>
        <taxon>Eukaryota</taxon>
        <taxon>Fungi</taxon>
        <taxon>Dikarya</taxon>
        <taxon>Basidiomycota</taxon>
        <taxon>Agaricomycotina</taxon>
        <taxon>Agaricomycetes</taxon>
        <taxon>Agaricomycetidae</taxon>
        <taxon>Agaricales</taxon>
        <taxon>Marasmiineae</taxon>
        <taxon>Omphalotaceae</taxon>
        <taxon>Gymnopus</taxon>
    </lineage>
</organism>
<dbReference type="Proteomes" id="UP000799118">
    <property type="component" value="Unassembled WGS sequence"/>
</dbReference>
<proteinExistence type="predicted"/>